<dbReference type="GO" id="GO:0071897">
    <property type="term" value="P:DNA biosynthetic process"/>
    <property type="evidence" value="ECO:0007669"/>
    <property type="project" value="UniProtKB-ARBA"/>
</dbReference>
<dbReference type="InterPro" id="IPR043502">
    <property type="entry name" value="DNA/RNA_pol_sf"/>
</dbReference>
<organism evidence="2 3">
    <name type="scientific">Hermetia illucens</name>
    <name type="common">Black soldier fly</name>
    <dbReference type="NCBI Taxonomy" id="343691"/>
    <lineage>
        <taxon>Eukaryota</taxon>
        <taxon>Metazoa</taxon>
        <taxon>Ecdysozoa</taxon>
        <taxon>Arthropoda</taxon>
        <taxon>Hexapoda</taxon>
        <taxon>Insecta</taxon>
        <taxon>Pterygota</taxon>
        <taxon>Neoptera</taxon>
        <taxon>Endopterygota</taxon>
        <taxon>Diptera</taxon>
        <taxon>Brachycera</taxon>
        <taxon>Stratiomyomorpha</taxon>
        <taxon>Stratiomyidae</taxon>
        <taxon>Hermetiinae</taxon>
        <taxon>Hermetia</taxon>
    </lineage>
</organism>
<reference evidence="2 3" key="1">
    <citation type="submission" date="2020-11" db="EMBL/GenBank/DDBJ databases">
        <authorList>
            <person name="Wallbank WR R."/>
            <person name="Pardo Diaz C."/>
            <person name="Kozak K."/>
            <person name="Martin S."/>
            <person name="Jiggins C."/>
            <person name="Moest M."/>
            <person name="Warren A I."/>
            <person name="Generalovic N T."/>
            <person name="Byers J.R.P. K."/>
            <person name="Montejo-Kovacevich G."/>
            <person name="Yen C E."/>
        </authorList>
    </citation>
    <scope>NUCLEOTIDE SEQUENCE [LARGE SCALE GENOMIC DNA]</scope>
</reference>
<evidence type="ECO:0000313" key="3">
    <source>
        <dbReference type="Proteomes" id="UP000594454"/>
    </source>
</evidence>
<accession>A0A7R8UW06</accession>
<dbReference type="EMBL" id="LR899012">
    <property type="protein sequence ID" value="CAD7087566.1"/>
    <property type="molecule type" value="Genomic_DNA"/>
</dbReference>
<dbReference type="PANTHER" id="PTHR47331">
    <property type="entry name" value="PHD-TYPE DOMAIN-CONTAINING PROTEIN"/>
    <property type="match status" value="1"/>
</dbReference>
<sequence>MDITERAVYRGQLTKLTNSASEYLNSSDSKSDKTEDIDLIEDELVSFIERINSVLGTLRKCNDEIRPSIKLESAQKEFETIYEYEDKAANILSHLNQRLKRLRKCRDNLATSSSSSLSIERKKEHTFSSAKLPKLSLKVFSGHFHEWLPFWECFRVAVHDRTDLTGADKFNYLSNHLVGKAADTIAGFTPTNANYDSAVSLLLEQYGNVDKLVDHTMQQLMNLSRINSRHDVTKLRKLYTDIRAHTRSLTALNVPSSQYSIMLRSLILHCLPHDLVIDFHRLHPSKQDKAARSIEDENASLSVEEISSLEMAELTNDRRTRTSKVANTCKTAAGLLTTTNIAEFCCFCKSNSHLTENCKTTLSLAEKKTILKSMGYCSKCIKKGHNAKRCFNKRVKCSLCGSNHATSMRDPTYRPKAKNTTTVAPSTTTVAPATNSCGSTTTLYASALLQTEERTFVKENIVTKLQLDTHDTVKLRILPFGDSNNSEPKLFKRVRIKLRSLHSDEAIEILAIVVPEICSTAFQYVRSTELDILDLKLADTSYLNETEFEIGMLIGADIYWSIVKDDFKRITDNRHHFRMDTTRTYIDPRHVIDRIERLWVVDDITSNHHKLQVDDIIEKHIRKNGTRYEASLLWRNDECTIDNNRGGALKGLRRSLVKLSEDPEKLRQYDEIIREMISSGVAEICDEAEKTNERTYFMPHRPVYREERETIKTRVVFNASARSGGNPSLNDLLWSGPNLLPDILKMILNFRLGKHGITADIERAFLQIELAQKDRKVHRFFWILSLDDLLSIIILQMNRVTFGVTCSPFHLIGALLKHLEDESINFPETCELLKDSFYVDDLIVSVDDFEDAVKLFNETREILSRASMNIRKWKSNNEKLRQIFDTNESNNISKHKVLGLIWFMEIDTLAVDLEKLCQRISFDVVTKRTILQTLASVYDPLGMLSPFVIKMKLIFQEAWKQSLAWDEILPASMLHEWKKSVSEIHLLRALTISRYVFDSPHQVEKQLHIFADASPKAYGSVAYIRSRNLDETIRISFLYAKSRLAPIRDKRITLPKMELCADLEAARMRCYLIEKLRVKFDSIYLWTDSKITLYWIRSSKFQKDVFVYNRV</sequence>
<keyword evidence="3" id="KW-1185">Reference proteome</keyword>
<dbReference type="InterPro" id="IPR005312">
    <property type="entry name" value="DUF1759"/>
</dbReference>
<name>A0A7R8UW06_HERIL</name>
<evidence type="ECO:0000313" key="2">
    <source>
        <dbReference type="EMBL" id="CAD7087566.1"/>
    </source>
</evidence>
<dbReference type="OrthoDB" id="8057423at2759"/>
<dbReference type="Pfam" id="PF05380">
    <property type="entry name" value="Peptidase_A17"/>
    <property type="match status" value="1"/>
</dbReference>
<dbReference type="InterPro" id="IPR043128">
    <property type="entry name" value="Rev_trsase/Diguanyl_cyclase"/>
</dbReference>
<dbReference type="Gene3D" id="3.10.10.10">
    <property type="entry name" value="HIV Type 1 Reverse Transcriptase, subunit A, domain 1"/>
    <property type="match status" value="1"/>
</dbReference>
<dbReference type="Pfam" id="PF03564">
    <property type="entry name" value="DUF1759"/>
    <property type="match status" value="1"/>
</dbReference>
<dbReference type="InParanoid" id="A0A7R8UW06"/>
<feature type="domain" description="Reverse transcriptase" evidence="1">
    <location>
        <begin position="753"/>
        <end position="877"/>
    </location>
</feature>
<gene>
    <name evidence="2" type="ORF">HERILL_LOCUS10266</name>
</gene>
<proteinExistence type="predicted"/>
<dbReference type="Proteomes" id="UP000594454">
    <property type="component" value="Chromosome 4"/>
</dbReference>
<dbReference type="PANTHER" id="PTHR47331:SF1">
    <property type="entry name" value="GAG-LIKE PROTEIN"/>
    <property type="match status" value="1"/>
</dbReference>
<dbReference type="Gene3D" id="3.30.70.270">
    <property type="match status" value="1"/>
</dbReference>
<dbReference type="Pfam" id="PF00078">
    <property type="entry name" value="RVT_1"/>
    <property type="match status" value="1"/>
</dbReference>
<dbReference type="AlphaFoldDB" id="A0A7R8UW06"/>
<dbReference type="InterPro" id="IPR008042">
    <property type="entry name" value="Retrotrans_Pao"/>
</dbReference>
<dbReference type="InterPro" id="IPR000477">
    <property type="entry name" value="RT_dom"/>
</dbReference>
<protein>
    <recommendedName>
        <fullName evidence="1">Reverse transcriptase domain-containing protein</fullName>
    </recommendedName>
</protein>
<dbReference type="SUPFAM" id="SSF56672">
    <property type="entry name" value="DNA/RNA polymerases"/>
    <property type="match status" value="1"/>
</dbReference>
<evidence type="ECO:0000259" key="1">
    <source>
        <dbReference type="Pfam" id="PF00078"/>
    </source>
</evidence>